<dbReference type="SUPFAM" id="SSF52540">
    <property type="entry name" value="P-loop containing nucleoside triphosphate hydrolases"/>
    <property type="match status" value="1"/>
</dbReference>
<dbReference type="PROSITE" id="PS50043">
    <property type="entry name" value="HTH_LUXR_2"/>
    <property type="match status" value="1"/>
</dbReference>
<evidence type="ECO:0000259" key="4">
    <source>
        <dbReference type="PROSITE" id="PS50043"/>
    </source>
</evidence>
<dbReference type="InterPro" id="IPR041664">
    <property type="entry name" value="AAA_16"/>
</dbReference>
<keyword evidence="1" id="KW-0547">Nucleotide-binding</keyword>
<organism evidence="5 6">
    <name type="scientific">Streptomyces chlorus</name>
    <dbReference type="NCBI Taxonomy" id="887452"/>
    <lineage>
        <taxon>Bacteria</taxon>
        <taxon>Bacillati</taxon>
        <taxon>Actinomycetota</taxon>
        <taxon>Actinomycetes</taxon>
        <taxon>Kitasatosporales</taxon>
        <taxon>Streptomycetaceae</taxon>
        <taxon>Streptomyces</taxon>
    </lineage>
</organism>
<keyword evidence="6" id="KW-1185">Reference proteome</keyword>
<dbReference type="InterPro" id="IPR027417">
    <property type="entry name" value="P-loop_NTPase"/>
</dbReference>
<gene>
    <name evidence="5" type="ORF">ACFPZI_33760</name>
</gene>
<dbReference type="PANTHER" id="PTHR16305">
    <property type="entry name" value="TESTICULAR SOLUBLE ADENYLYL CYCLASE"/>
    <property type="match status" value="1"/>
</dbReference>
<protein>
    <submittedName>
        <fullName evidence="5">AAA family ATPase</fullName>
    </submittedName>
</protein>
<dbReference type="RefSeq" id="WP_381370983.1">
    <property type="nucleotide sequence ID" value="NZ_JBHSOA010000126.1"/>
</dbReference>
<dbReference type="Proteomes" id="UP001596180">
    <property type="component" value="Unassembled WGS sequence"/>
</dbReference>
<dbReference type="SMART" id="SM00421">
    <property type="entry name" value="HTH_LUXR"/>
    <property type="match status" value="1"/>
</dbReference>
<reference evidence="6" key="1">
    <citation type="journal article" date="2019" name="Int. J. Syst. Evol. Microbiol.">
        <title>The Global Catalogue of Microorganisms (GCM) 10K type strain sequencing project: providing services to taxonomists for standard genome sequencing and annotation.</title>
        <authorList>
            <consortium name="The Broad Institute Genomics Platform"/>
            <consortium name="The Broad Institute Genome Sequencing Center for Infectious Disease"/>
            <person name="Wu L."/>
            <person name="Ma J."/>
        </authorList>
    </citation>
    <scope>NUCLEOTIDE SEQUENCE [LARGE SCALE GENOMIC DNA]</scope>
    <source>
        <strain evidence="6">JCM 10411</strain>
    </source>
</reference>
<dbReference type="PRINTS" id="PR00038">
    <property type="entry name" value="HTHLUXR"/>
</dbReference>
<dbReference type="SUPFAM" id="SSF46894">
    <property type="entry name" value="C-terminal effector domain of the bipartite response regulators"/>
    <property type="match status" value="1"/>
</dbReference>
<accession>A0ABW1E6Z8</accession>
<proteinExistence type="predicted"/>
<dbReference type="Pfam" id="PF00196">
    <property type="entry name" value="GerE"/>
    <property type="match status" value="1"/>
</dbReference>
<keyword evidence="2" id="KW-0067">ATP-binding</keyword>
<evidence type="ECO:0000313" key="6">
    <source>
        <dbReference type="Proteomes" id="UP001596180"/>
    </source>
</evidence>
<dbReference type="PROSITE" id="PS00622">
    <property type="entry name" value="HTH_LUXR_1"/>
    <property type="match status" value="1"/>
</dbReference>
<sequence length="881" mass="94459">MMLLDRSSELTQLESALVDCVAGRPRILVVEGAAGCGKSELLATVAEQAATVDATVLRAAGSKAERRLPLGVLRQLAGSAPHTGLPVPPSPPAGPPLMTPMGQFFAALHRQSIGTPVVCCVDDLHHADPASLTYLKYVVHHARSSRLLLALSWPLGNEVQDSGFCTELLRHRGFLRIRLERLSRSAVTRVIARTAKPAGHSADVGNLYETSGGNPLLLRALLEDHRLATPSDGRREAPGADGAARVAGEDLFGKALIACLVRSGPPALAVSASLAVLGGDLATAELAARLLGITVAAVSRQIRALNSAGILDCYRFRHPAAEGLVLDAMGPSARGWLHRRAAPLLHAYGAPAPTVARHLLASARAGVPPLDAQWAFAVAHEAAGELLAENKANESVALLELAHGLCTDRETRTATKLRLAAVTWRLDPAAGEHHLSEPLEELRAGRLPATQLDALAGQLTAQGRLAEAAEAAEAREPVPRPEQRMTTTGRATPGAWFWAAVPEELDDRAAASDAVRLLRSAVLTDATAGSVAQALWRLIRCGRPQQAVHWCRPLIEEAIRRESPGWRLIFSTLLAEALLLCGDLRDAEAYALSALRCLPEGDTSLLVWAPTATLIRARTALGRYEAVDWQLGRPVPEAVFTTAYGLFYLRARGQYLLATGRNGPALEDFLRVGSLMRRWALDRPVLLPWRSDAAEALLGLGERDRAELLLKQQLSTTDGRRPWVRGITLWLREATCGPERRLPLLEQAVAESRTAGDQLALVRAMTDLGKVLQALCESARAGSMAKQAHTVAKRCGAEPLCQEILSDRPGSGTAADGMLSASESRVAVLAAQGCSNRQIAQRLHLTVSTVEQHLTRVYRKLDITRRQDIPADLPQSLVEGS</sequence>
<evidence type="ECO:0000256" key="2">
    <source>
        <dbReference type="ARBA" id="ARBA00022840"/>
    </source>
</evidence>
<dbReference type="Pfam" id="PF13191">
    <property type="entry name" value="AAA_16"/>
    <property type="match status" value="1"/>
</dbReference>
<dbReference type="InterPro" id="IPR000792">
    <property type="entry name" value="Tscrpt_reg_LuxR_C"/>
</dbReference>
<comment type="caution">
    <text evidence="5">The sequence shown here is derived from an EMBL/GenBank/DDBJ whole genome shotgun (WGS) entry which is preliminary data.</text>
</comment>
<evidence type="ECO:0000256" key="3">
    <source>
        <dbReference type="SAM" id="MobiDB-lite"/>
    </source>
</evidence>
<dbReference type="Gene3D" id="1.10.10.10">
    <property type="entry name" value="Winged helix-like DNA-binding domain superfamily/Winged helix DNA-binding domain"/>
    <property type="match status" value="1"/>
</dbReference>
<evidence type="ECO:0000256" key="1">
    <source>
        <dbReference type="ARBA" id="ARBA00022741"/>
    </source>
</evidence>
<feature type="domain" description="HTH luxR-type" evidence="4">
    <location>
        <begin position="812"/>
        <end position="877"/>
    </location>
</feature>
<dbReference type="EMBL" id="JBHSOA010000126">
    <property type="protein sequence ID" value="MFC5856546.1"/>
    <property type="molecule type" value="Genomic_DNA"/>
</dbReference>
<feature type="region of interest" description="Disordered" evidence="3">
    <location>
        <begin position="470"/>
        <end position="489"/>
    </location>
</feature>
<dbReference type="CDD" id="cd06170">
    <property type="entry name" value="LuxR_C_like"/>
    <property type="match status" value="1"/>
</dbReference>
<dbReference type="InterPro" id="IPR016032">
    <property type="entry name" value="Sig_transdc_resp-reg_C-effctor"/>
</dbReference>
<dbReference type="PANTHER" id="PTHR16305:SF35">
    <property type="entry name" value="TRANSCRIPTIONAL ACTIVATOR DOMAIN"/>
    <property type="match status" value="1"/>
</dbReference>
<feature type="compositionally biased region" description="Basic and acidic residues" evidence="3">
    <location>
        <begin position="472"/>
        <end position="483"/>
    </location>
</feature>
<name>A0ABW1E6Z8_9ACTN</name>
<evidence type="ECO:0000313" key="5">
    <source>
        <dbReference type="EMBL" id="MFC5856546.1"/>
    </source>
</evidence>
<dbReference type="InterPro" id="IPR036388">
    <property type="entry name" value="WH-like_DNA-bd_sf"/>
</dbReference>